<evidence type="ECO:0000313" key="1">
    <source>
        <dbReference type="EMBL" id="MCD7469069.1"/>
    </source>
</evidence>
<name>A0ABS8TDN9_DATST</name>
<proteinExistence type="predicted"/>
<reference evidence="1 2" key="1">
    <citation type="journal article" date="2021" name="BMC Genomics">
        <title>Datura genome reveals duplications of psychoactive alkaloid biosynthetic genes and high mutation rate following tissue culture.</title>
        <authorList>
            <person name="Rajewski A."/>
            <person name="Carter-House D."/>
            <person name="Stajich J."/>
            <person name="Litt A."/>
        </authorList>
    </citation>
    <scope>NUCLEOTIDE SEQUENCE [LARGE SCALE GENOMIC DNA]</scope>
    <source>
        <strain evidence="1">AR-01</strain>
    </source>
</reference>
<evidence type="ECO:0000313" key="2">
    <source>
        <dbReference type="Proteomes" id="UP000823775"/>
    </source>
</evidence>
<sequence>MEQYRCLALNHKERIHEILRDEDRQSGDRPSWASLNLGDEDDVLLSRRWSVVCVVEEKPHVPVGGDWINEPSS</sequence>
<gene>
    <name evidence="1" type="ORF">HAX54_007710</name>
</gene>
<comment type="caution">
    <text evidence="1">The sequence shown here is derived from an EMBL/GenBank/DDBJ whole genome shotgun (WGS) entry which is preliminary data.</text>
</comment>
<accession>A0ABS8TDN9</accession>
<keyword evidence="2" id="KW-1185">Reference proteome</keyword>
<dbReference type="EMBL" id="JACEIK010001398">
    <property type="protein sequence ID" value="MCD7469069.1"/>
    <property type="molecule type" value="Genomic_DNA"/>
</dbReference>
<organism evidence="1 2">
    <name type="scientific">Datura stramonium</name>
    <name type="common">Jimsonweed</name>
    <name type="synonym">Common thornapple</name>
    <dbReference type="NCBI Taxonomy" id="4076"/>
    <lineage>
        <taxon>Eukaryota</taxon>
        <taxon>Viridiplantae</taxon>
        <taxon>Streptophyta</taxon>
        <taxon>Embryophyta</taxon>
        <taxon>Tracheophyta</taxon>
        <taxon>Spermatophyta</taxon>
        <taxon>Magnoliopsida</taxon>
        <taxon>eudicotyledons</taxon>
        <taxon>Gunneridae</taxon>
        <taxon>Pentapetalae</taxon>
        <taxon>asterids</taxon>
        <taxon>lamiids</taxon>
        <taxon>Solanales</taxon>
        <taxon>Solanaceae</taxon>
        <taxon>Solanoideae</taxon>
        <taxon>Datureae</taxon>
        <taxon>Datura</taxon>
    </lineage>
</organism>
<dbReference type="Proteomes" id="UP000823775">
    <property type="component" value="Unassembled WGS sequence"/>
</dbReference>
<protein>
    <submittedName>
        <fullName evidence="1">Uncharacterized protein</fullName>
    </submittedName>
</protein>